<sequence>MNTYTITTQHDFSFTLSAADSDFAVWAANDKAKALQVPAGGATLWLHTQHCCQKLGDFNLESIEKSVSEQLGIFKNLEQAPSEYSWTGRDPVPRIHERVCVRVNGLGPGIVVGYQIDNGYLALIISVDRLPEHFNTHIKARRNVELQCFGSEINSLMSGAI</sequence>
<evidence type="ECO:0000313" key="1">
    <source>
        <dbReference type="EMBL" id="SIR02951.1"/>
    </source>
</evidence>
<dbReference type="RefSeq" id="WP_076466360.1">
    <property type="nucleotide sequence ID" value="NZ_FTMN01000014.1"/>
</dbReference>
<dbReference type="STRING" id="49186.SAMN05421647_11481"/>
<proteinExistence type="predicted"/>
<dbReference type="Proteomes" id="UP000186895">
    <property type="component" value="Unassembled WGS sequence"/>
</dbReference>
<organism evidence="1 2">
    <name type="scientific">Marinobacterium stanieri</name>
    <dbReference type="NCBI Taxonomy" id="49186"/>
    <lineage>
        <taxon>Bacteria</taxon>
        <taxon>Pseudomonadati</taxon>
        <taxon>Pseudomonadota</taxon>
        <taxon>Gammaproteobacteria</taxon>
        <taxon>Oceanospirillales</taxon>
        <taxon>Oceanospirillaceae</taxon>
        <taxon>Marinobacterium</taxon>
    </lineage>
</organism>
<name>A0A1N6XL31_9GAMM</name>
<dbReference type="AlphaFoldDB" id="A0A1N6XL31"/>
<keyword evidence="2" id="KW-1185">Reference proteome</keyword>
<accession>A0A1N6XL31</accession>
<gene>
    <name evidence="1" type="ORF">SAMN05421647_11481</name>
</gene>
<protein>
    <submittedName>
        <fullName evidence="1">Uncharacterized protein</fullName>
    </submittedName>
</protein>
<dbReference type="EMBL" id="FTMN01000014">
    <property type="protein sequence ID" value="SIR02951.1"/>
    <property type="molecule type" value="Genomic_DNA"/>
</dbReference>
<reference evidence="2" key="1">
    <citation type="submission" date="2017-01" db="EMBL/GenBank/DDBJ databases">
        <authorList>
            <person name="Varghese N."/>
            <person name="Submissions S."/>
        </authorList>
    </citation>
    <scope>NUCLEOTIDE SEQUENCE [LARGE SCALE GENOMIC DNA]</scope>
    <source>
        <strain evidence="2">DSM 7027</strain>
    </source>
</reference>
<evidence type="ECO:0000313" key="2">
    <source>
        <dbReference type="Proteomes" id="UP000186895"/>
    </source>
</evidence>